<keyword evidence="2" id="KW-1185">Reference proteome</keyword>
<dbReference type="Pfam" id="PF14354">
    <property type="entry name" value="Lar_restr_allev"/>
    <property type="match status" value="1"/>
</dbReference>
<dbReference type="Proteomes" id="UP000094600">
    <property type="component" value="Chromosome"/>
</dbReference>
<proteinExistence type="predicted"/>
<accession>A0ABM6DP65</accession>
<name>A0ABM6DP65_XENHO</name>
<dbReference type="EMBL" id="CP016176">
    <property type="protein sequence ID" value="AOM39662.1"/>
    <property type="molecule type" value="Genomic_DNA"/>
</dbReference>
<dbReference type="RefSeq" id="WP_069315414.1">
    <property type="nucleotide sequence ID" value="NZ_CAWNQJ010000010.1"/>
</dbReference>
<gene>
    <name evidence="1" type="ORF">A9255_03090</name>
</gene>
<dbReference type="InterPro" id="IPR019908">
    <property type="entry name" value="Toxin_RalR"/>
</dbReference>
<reference evidence="1 2" key="1">
    <citation type="submission" date="2016-06" db="EMBL/GenBank/DDBJ databases">
        <title>Bacterial characters and pathogenicity of Xenorhabdus hominickii from an entomopathogenic nematode, Steinernema monticolum.</title>
        <authorList>
            <person name="Park Y."/>
            <person name="Kim Y."/>
        </authorList>
    </citation>
    <scope>NUCLEOTIDE SEQUENCE [LARGE SCALE GENOMIC DNA]</scope>
    <source>
        <strain evidence="1 2">ANU1</strain>
    </source>
</reference>
<dbReference type="NCBIfam" id="TIGR03655">
    <property type="entry name" value="anti_R_Lar"/>
    <property type="match status" value="1"/>
</dbReference>
<sequence length="66" mass="7501">MTETNKLKPCPFCNSEHAEMNSYSDDTWFFVQCTDCNANGPEEDTAANAEIAWNWRAENTLPPQSK</sequence>
<evidence type="ECO:0000313" key="1">
    <source>
        <dbReference type="EMBL" id="AOM39662.1"/>
    </source>
</evidence>
<protein>
    <recommendedName>
        <fullName evidence="3">Restriction alleviation protein, Lar family</fullName>
    </recommendedName>
</protein>
<organism evidence="1 2">
    <name type="scientific">Xenorhabdus hominickii</name>
    <dbReference type="NCBI Taxonomy" id="351679"/>
    <lineage>
        <taxon>Bacteria</taxon>
        <taxon>Pseudomonadati</taxon>
        <taxon>Pseudomonadota</taxon>
        <taxon>Gammaproteobacteria</taxon>
        <taxon>Enterobacterales</taxon>
        <taxon>Morganellaceae</taxon>
        <taxon>Xenorhabdus</taxon>
    </lineage>
</organism>
<evidence type="ECO:0008006" key="3">
    <source>
        <dbReference type="Google" id="ProtNLM"/>
    </source>
</evidence>
<evidence type="ECO:0000313" key="2">
    <source>
        <dbReference type="Proteomes" id="UP000094600"/>
    </source>
</evidence>